<protein>
    <recommendedName>
        <fullName evidence="5">Polyamine aminopropyltransferase</fullName>
    </recommendedName>
    <alternativeName>
        <fullName evidence="5">Putrescine aminopropyltransferase</fullName>
        <shortName evidence="5">PAPT</shortName>
    </alternativeName>
    <alternativeName>
        <fullName evidence="5">Spermidine synthase</fullName>
        <shortName evidence="5">SPDS</shortName>
        <shortName evidence="5">SPDSY</shortName>
        <ecNumber evidence="5">2.5.1.16</ecNumber>
    </alternativeName>
</protein>
<dbReference type="InterPro" id="IPR001045">
    <property type="entry name" value="Spermi_synthase"/>
</dbReference>
<feature type="transmembrane region" description="Helical" evidence="5">
    <location>
        <begin position="91"/>
        <end position="112"/>
    </location>
</feature>
<dbReference type="SUPFAM" id="SSF53335">
    <property type="entry name" value="S-adenosyl-L-methionine-dependent methyltransferases"/>
    <property type="match status" value="1"/>
</dbReference>
<feature type="transmembrane region" description="Helical" evidence="5">
    <location>
        <begin position="162"/>
        <end position="180"/>
    </location>
</feature>
<dbReference type="UniPathway" id="UPA00248">
    <property type="reaction ID" value="UER00314"/>
</dbReference>
<name>A0A317CB70_9GAMM</name>
<evidence type="ECO:0000256" key="2">
    <source>
        <dbReference type="ARBA" id="ARBA00022679"/>
    </source>
</evidence>
<comment type="similarity">
    <text evidence="1 5">Belongs to the spermidine/spermine synthase family.</text>
</comment>
<feature type="active site" description="Proton acceptor" evidence="5 6">
    <location>
        <position position="383"/>
    </location>
</feature>
<dbReference type="GO" id="GO:0008295">
    <property type="term" value="P:spermidine biosynthetic process"/>
    <property type="evidence" value="ECO:0007669"/>
    <property type="project" value="UniProtKB-UniRule"/>
</dbReference>
<evidence type="ECO:0000256" key="6">
    <source>
        <dbReference type="PROSITE-ProRule" id="PRU00354"/>
    </source>
</evidence>
<dbReference type="InterPro" id="IPR029063">
    <property type="entry name" value="SAM-dependent_MTases_sf"/>
</dbReference>
<dbReference type="PANTHER" id="PTHR43317">
    <property type="entry name" value="THERMOSPERMINE SYNTHASE ACAULIS5"/>
    <property type="match status" value="1"/>
</dbReference>
<comment type="subunit">
    <text evidence="5">Homodimer or homotetramer.</text>
</comment>
<dbReference type="Gene3D" id="3.40.50.150">
    <property type="entry name" value="Vaccinia Virus protein VP39"/>
    <property type="match status" value="1"/>
</dbReference>
<feature type="transmembrane region" description="Helical" evidence="5">
    <location>
        <begin position="216"/>
        <end position="239"/>
    </location>
</feature>
<keyword evidence="10" id="KW-1185">Reference proteome</keyword>
<dbReference type="CDD" id="cd02440">
    <property type="entry name" value="AdoMet_MTases"/>
    <property type="match status" value="1"/>
</dbReference>
<dbReference type="PANTHER" id="PTHR43317:SF1">
    <property type="entry name" value="THERMOSPERMINE SYNTHASE ACAULIS5"/>
    <property type="match status" value="1"/>
</dbReference>
<comment type="caution">
    <text evidence="5">Lacks conserved residue(s) required for the propagation of feature annotation.</text>
</comment>
<feature type="binding site" evidence="5">
    <location>
        <position position="331"/>
    </location>
    <ligand>
        <name>S-methyl-5'-thioadenosine</name>
        <dbReference type="ChEBI" id="CHEBI:17509"/>
    </ligand>
</feature>
<comment type="function">
    <text evidence="5">Catalyzes the irreversible transfer of a propylamine group from the amino donor S-adenosylmethioninamine (decarboxy-AdoMet) to putrescine (1,4-diaminobutane) to yield spermidine.</text>
</comment>
<comment type="pathway">
    <text evidence="5">Amine and polyamine biosynthesis; spermidine biosynthesis; spermidine from putrescine: step 1/1.</text>
</comment>
<evidence type="ECO:0000256" key="3">
    <source>
        <dbReference type="ARBA" id="ARBA00023066"/>
    </source>
</evidence>
<feature type="binding site" evidence="5">
    <location>
        <position position="311"/>
    </location>
    <ligand>
        <name>spermidine</name>
        <dbReference type="ChEBI" id="CHEBI:57834"/>
    </ligand>
</feature>
<keyword evidence="5" id="KW-1133">Transmembrane helix</keyword>
<keyword evidence="5" id="KW-0472">Membrane</keyword>
<keyword evidence="3 5" id="KW-0745">Spermidine biosynthesis</keyword>
<dbReference type="NCBIfam" id="NF002956">
    <property type="entry name" value="PRK03612.1"/>
    <property type="match status" value="1"/>
</dbReference>
<comment type="catalytic activity">
    <reaction evidence="5">
        <text>S-adenosyl 3-(methylsulfanyl)propylamine + putrescine = S-methyl-5'-thioadenosine + spermidine + H(+)</text>
        <dbReference type="Rhea" id="RHEA:12721"/>
        <dbReference type="ChEBI" id="CHEBI:15378"/>
        <dbReference type="ChEBI" id="CHEBI:17509"/>
        <dbReference type="ChEBI" id="CHEBI:57443"/>
        <dbReference type="ChEBI" id="CHEBI:57834"/>
        <dbReference type="ChEBI" id="CHEBI:326268"/>
        <dbReference type="EC" id="2.5.1.16"/>
    </reaction>
</comment>
<dbReference type="InterPro" id="IPR030373">
    <property type="entry name" value="PABS_CS"/>
</dbReference>
<feature type="transmembrane region" description="Helical" evidence="5">
    <location>
        <begin position="186"/>
        <end position="204"/>
    </location>
</feature>
<comment type="caution">
    <text evidence="9">The sequence shown here is derived from an EMBL/GenBank/DDBJ whole genome shotgun (WGS) entry which is preliminary data.</text>
</comment>
<organism evidence="9 10">
    <name type="scientific">Leucothrix pacifica</name>
    <dbReference type="NCBI Taxonomy" id="1247513"/>
    <lineage>
        <taxon>Bacteria</taxon>
        <taxon>Pseudomonadati</taxon>
        <taxon>Pseudomonadota</taxon>
        <taxon>Gammaproteobacteria</taxon>
        <taxon>Thiotrichales</taxon>
        <taxon>Thiotrichaceae</taxon>
        <taxon>Leucothrix</taxon>
    </lineage>
</organism>
<evidence type="ECO:0000256" key="1">
    <source>
        <dbReference type="ARBA" id="ARBA00007867"/>
    </source>
</evidence>
<comment type="subcellular location">
    <subcellularLocation>
        <location evidence="5">Cell membrane</location>
        <topology evidence="5">Multi-pass membrane protein</topology>
    </subcellularLocation>
</comment>
<dbReference type="NCBIfam" id="NF037959">
    <property type="entry name" value="MFS_SpdSyn"/>
    <property type="match status" value="1"/>
</dbReference>
<feature type="domain" description="PABS" evidence="8">
    <location>
        <begin position="232"/>
        <end position="462"/>
    </location>
</feature>
<dbReference type="EMBL" id="QGKM01000043">
    <property type="protein sequence ID" value="PWQ95607.1"/>
    <property type="molecule type" value="Genomic_DNA"/>
</dbReference>
<dbReference type="PROSITE" id="PS01330">
    <property type="entry name" value="PABS_1"/>
    <property type="match status" value="1"/>
</dbReference>
<feature type="transmembrane region" description="Helical" evidence="5">
    <location>
        <begin position="118"/>
        <end position="141"/>
    </location>
</feature>
<dbReference type="OrthoDB" id="9793120at2"/>
<feature type="binding site" evidence="5">
    <location>
        <position position="287"/>
    </location>
    <ligand>
        <name>spermidine</name>
        <dbReference type="ChEBI" id="CHEBI:57834"/>
    </ligand>
</feature>
<dbReference type="AlphaFoldDB" id="A0A317CB70"/>
<sequence>MRSLVNSDSVIESGHPPQSPSVADQRLLLFSIFIIAGCSLIYELLISSLSTYLLGSGVVHYSVTIGLFLFFMGVGAWLAQFVKQDLLGAFVRVEILLGLVGGLSALLLYAAYAWTQYYYPAMLIVIATISILVGMEIPLLTRVIEQDKGIRQGLSEVLATDYVGALLASLLFPFILLPYLGHLLTAFAIGAVNLLVALVVVWHFRHQLIKPKLHLLMSSSAVVGLLLISQFTTIFTGILERSLYQDPVIHTEQSTYQKVVVTERGRDLRLFLNGSLQFSSMDEYRYHEPLVHLPASHSRSLERALIIGGGDGLAARELLKYDTIKQIALVDLDPAVTNLGRDLDKLKVLNKNALANPKVTVHNTDAWRWLESDGDLFDVVIIDLPDPDTADIARLYTVEFYRKVARRLSVGGVMITQASSPWLQRNAFWCVASTLDTVFESVQAVYSQVPSFGPWGYVMTSDTAFSKQRAIPKDTRYVTDNDWQFTLDHPSDLPPLELPANQLQTLKLMQYYAEGYQALQDGE</sequence>
<dbReference type="PROSITE" id="PS51006">
    <property type="entry name" value="PABS_2"/>
    <property type="match status" value="1"/>
</dbReference>
<feature type="binding site" evidence="5">
    <location>
        <begin position="365"/>
        <end position="366"/>
    </location>
    <ligand>
        <name>S-methyl-5'-thioadenosine</name>
        <dbReference type="ChEBI" id="CHEBI:17509"/>
    </ligand>
</feature>
<feature type="binding site" evidence="5">
    <location>
        <position position="257"/>
    </location>
    <ligand>
        <name>S-methyl-5'-thioadenosine</name>
        <dbReference type="ChEBI" id="CHEBI:17509"/>
    </ligand>
</feature>
<evidence type="ECO:0000259" key="8">
    <source>
        <dbReference type="PROSITE" id="PS51006"/>
    </source>
</evidence>
<dbReference type="HAMAP" id="MF_00198">
    <property type="entry name" value="Spermidine_synth"/>
    <property type="match status" value="1"/>
</dbReference>
<dbReference type="GO" id="GO:0004766">
    <property type="term" value="F:spermidine synthase activity"/>
    <property type="evidence" value="ECO:0007669"/>
    <property type="project" value="UniProtKB-UniRule"/>
</dbReference>
<feature type="transmembrane region" description="Helical" evidence="5">
    <location>
        <begin position="27"/>
        <end position="46"/>
    </location>
</feature>
<keyword evidence="4 5" id="KW-0620">Polyamine biosynthesis</keyword>
<dbReference type="SUPFAM" id="SSF103473">
    <property type="entry name" value="MFS general substrate transporter"/>
    <property type="match status" value="1"/>
</dbReference>
<feature type="compositionally biased region" description="Polar residues" evidence="7">
    <location>
        <begin position="1"/>
        <end position="10"/>
    </location>
</feature>
<evidence type="ECO:0000313" key="9">
    <source>
        <dbReference type="EMBL" id="PWQ95607.1"/>
    </source>
</evidence>
<feature type="transmembrane region" description="Helical" evidence="5">
    <location>
        <begin position="58"/>
        <end position="79"/>
    </location>
</feature>
<evidence type="ECO:0000256" key="5">
    <source>
        <dbReference type="HAMAP-Rule" id="MF_00198"/>
    </source>
</evidence>
<keyword evidence="2 5" id="KW-0808">Transferase</keyword>
<dbReference type="GO" id="GO:0010487">
    <property type="term" value="F:thermospermine synthase activity"/>
    <property type="evidence" value="ECO:0007669"/>
    <property type="project" value="UniProtKB-ARBA"/>
</dbReference>
<evidence type="ECO:0000313" key="10">
    <source>
        <dbReference type="Proteomes" id="UP000245539"/>
    </source>
</evidence>
<dbReference type="EC" id="2.5.1.16" evidence="5"/>
<keyword evidence="5" id="KW-1003">Cell membrane</keyword>
<dbReference type="InterPro" id="IPR030374">
    <property type="entry name" value="PABS"/>
</dbReference>
<keyword evidence="5" id="KW-0812">Transmembrane</keyword>
<dbReference type="GO" id="GO:0005886">
    <property type="term" value="C:plasma membrane"/>
    <property type="evidence" value="ECO:0007669"/>
    <property type="project" value="UniProtKB-SubCell"/>
</dbReference>
<dbReference type="InterPro" id="IPR036259">
    <property type="entry name" value="MFS_trans_sf"/>
</dbReference>
<accession>A0A317CB70</accession>
<feature type="region of interest" description="Disordered" evidence="7">
    <location>
        <begin position="1"/>
        <end position="20"/>
    </location>
</feature>
<evidence type="ECO:0000256" key="4">
    <source>
        <dbReference type="ARBA" id="ARBA00023115"/>
    </source>
</evidence>
<evidence type="ECO:0000256" key="7">
    <source>
        <dbReference type="SAM" id="MobiDB-lite"/>
    </source>
</evidence>
<gene>
    <name evidence="5" type="primary">speE</name>
    <name evidence="9" type="ORF">DKW60_14405</name>
</gene>
<dbReference type="Proteomes" id="UP000245539">
    <property type="component" value="Unassembled WGS sequence"/>
</dbReference>
<proteinExistence type="inferred from homology"/>
<reference evidence="9 10" key="1">
    <citation type="submission" date="2018-05" db="EMBL/GenBank/DDBJ databases">
        <title>Leucothrix arctica sp. nov., isolated from Arctic seawater.</title>
        <authorList>
            <person name="Choi A."/>
            <person name="Baek K."/>
        </authorList>
    </citation>
    <scope>NUCLEOTIDE SEQUENCE [LARGE SCALE GENOMIC DNA]</scope>
    <source>
        <strain evidence="9 10">JCM 18388</strain>
    </source>
</reference>
<dbReference type="Pfam" id="PF01564">
    <property type="entry name" value="Spermine_synth"/>
    <property type="match status" value="1"/>
</dbReference>